<dbReference type="PANTHER" id="PTHR31793">
    <property type="entry name" value="4-HYDROXYBENZOYL-COA THIOESTERASE FAMILY MEMBER"/>
    <property type="match status" value="1"/>
</dbReference>
<gene>
    <name evidence="3" type="ORF">ACFQEY_18285</name>
</gene>
<keyword evidence="2 3" id="KW-0378">Hydrolase</keyword>
<comment type="caution">
    <text evidence="3">The sequence shown here is derived from an EMBL/GenBank/DDBJ whole genome shotgun (WGS) entry which is preliminary data.</text>
</comment>
<dbReference type="PANTHER" id="PTHR31793:SF27">
    <property type="entry name" value="NOVEL THIOESTERASE SUPERFAMILY DOMAIN AND SAPOSIN A-TYPE DOMAIN CONTAINING PROTEIN (0610012H03RIK)"/>
    <property type="match status" value="1"/>
</dbReference>
<comment type="similarity">
    <text evidence="1">Belongs to the 4-hydroxybenzoyl-CoA thioesterase family.</text>
</comment>
<keyword evidence="4" id="KW-1185">Reference proteome</keyword>
<protein>
    <submittedName>
        <fullName evidence="3">Acyl-CoA thioesterase</fullName>
        <ecNumber evidence="3">3.1.2.-</ecNumber>
    </submittedName>
</protein>
<evidence type="ECO:0000313" key="4">
    <source>
        <dbReference type="Proteomes" id="UP001596333"/>
    </source>
</evidence>
<dbReference type="InterPro" id="IPR050563">
    <property type="entry name" value="4-hydroxybenzoyl-CoA_TE"/>
</dbReference>
<name>A0ABD5UT24_9EURY</name>
<accession>A0ABD5UT24</accession>
<dbReference type="EMBL" id="JBHSXI010000029">
    <property type="protein sequence ID" value="MFC6890938.1"/>
    <property type="molecule type" value="Genomic_DNA"/>
</dbReference>
<dbReference type="Proteomes" id="UP001596333">
    <property type="component" value="Unassembled WGS sequence"/>
</dbReference>
<sequence>MSTHTAEIDVRFRDIDAMGHVNNAVYATYVEQARTLYFRDVLDADISRVSTVLASLSLDFRRSVELTDGTVTVTSDVAEIGRSSVTMTHEVRADGDVAAEAEATLVSLDPDTETPTPIPKDYRSAMETYHGL</sequence>
<reference evidence="3 4" key="1">
    <citation type="journal article" date="2019" name="Int. J. Syst. Evol. Microbiol.">
        <title>The Global Catalogue of Microorganisms (GCM) 10K type strain sequencing project: providing services to taxonomists for standard genome sequencing and annotation.</title>
        <authorList>
            <consortium name="The Broad Institute Genomics Platform"/>
            <consortium name="The Broad Institute Genome Sequencing Center for Infectious Disease"/>
            <person name="Wu L."/>
            <person name="Ma J."/>
        </authorList>
    </citation>
    <scope>NUCLEOTIDE SEQUENCE [LARGE SCALE GENOMIC DNA]</scope>
    <source>
        <strain evidence="3 4">Y73</strain>
    </source>
</reference>
<dbReference type="EC" id="3.1.2.-" evidence="3"/>
<dbReference type="SUPFAM" id="SSF54637">
    <property type="entry name" value="Thioesterase/thiol ester dehydrase-isomerase"/>
    <property type="match status" value="1"/>
</dbReference>
<dbReference type="AlphaFoldDB" id="A0ABD5UT24"/>
<dbReference type="Gene3D" id="3.10.129.10">
    <property type="entry name" value="Hotdog Thioesterase"/>
    <property type="match status" value="1"/>
</dbReference>
<evidence type="ECO:0000256" key="2">
    <source>
        <dbReference type="ARBA" id="ARBA00022801"/>
    </source>
</evidence>
<evidence type="ECO:0000256" key="1">
    <source>
        <dbReference type="ARBA" id="ARBA00005953"/>
    </source>
</evidence>
<dbReference type="CDD" id="cd00586">
    <property type="entry name" value="4HBT"/>
    <property type="match status" value="1"/>
</dbReference>
<proteinExistence type="inferred from homology"/>
<organism evidence="3 4">
    <name type="scientific">Halorubrum trueperi</name>
    <dbReference type="NCBI Taxonomy" id="2004704"/>
    <lineage>
        <taxon>Archaea</taxon>
        <taxon>Methanobacteriati</taxon>
        <taxon>Methanobacteriota</taxon>
        <taxon>Stenosarchaea group</taxon>
        <taxon>Halobacteria</taxon>
        <taxon>Halobacteriales</taxon>
        <taxon>Haloferacaceae</taxon>
        <taxon>Halorubrum</taxon>
    </lineage>
</organism>
<dbReference type="InterPro" id="IPR029069">
    <property type="entry name" value="HotDog_dom_sf"/>
</dbReference>
<dbReference type="RefSeq" id="WP_379771357.1">
    <property type="nucleotide sequence ID" value="NZ_JBHSXI010000029.1"/>
</dbReference>
<evidence type="ECO:0000313" key="3">
    <source>
        <dbReference type="EMBL" id="MFC6890938.1"/>
    </source>
</evidence>
<dbReference type="Pfam" id="PF13279">
    <property type="entry name" value="4HBT_2"/>
    <property type="match status" value="1"/>
</dbReference>
<dbReference type="GO" id="GO:0016787">
    <property type="term" value="F:hydrolase activity"/>
    <property type="evidence" value="ECO:0007669"/>
    <property type="project" value="UniProtKB-KW"/>
</dbReference>